<evidence type="ECO:0000313" key="5">
    <source>
        <dbReference type="Proteomes" id="UP000177791"/>
    </source>
</evidence>
<dbReference type="Proteomes" id="UP000177791">
    <property type="component" value="Unassembled WGS sequence"/>
</dbReference>
<dbReference type="InterPro" id="IPR000182">
    <property type="entry name" value="GNAT_dom"/>
</dbReference>
<organism evidence="4 5">
    <name type="scientific">Hymenobacter glacialis</name>
    <dbReference type="NCBI Taxonomy" id="1908236"/>
    <lineage>
        <taxon>Bacteria</taxon>
        <taxon>Pseudomonadati</taxon>
        <taxon>Bacteroidota</taxon>
        <taxon>Cytophagia</taxon>
        <taxon>Cytophagales</taxon>
        <taxon>Hymenobacteraceae</taxon>
        <taxon>Hymenobacter</taxon>
    </lineage>
</organism>
<dbReference type="SUPFAM" id="SSF55729">
    <property type="entry name" value="Acyl-CoA N-acyltransferases (Nat)"/>
    <property type="match status" value="1"/>
</dbReference>
<dbReference type="EMBL" id="MDZC01000088">
    <property type="protein sequence ID" value="OGX83153.1"/>
    <property type="molecule type" value="Genomic_DNA"/>
</dbReference>
<keyword evidence="2" id="KW-0012">Acyltransferase</keyword>
<reference evidence="4 5" key="1">
    <citation type="submission" date="2016-08" db="EMBL/GenBank/DDBJ databases">
        <title>Hymenobacter coccineus sp. nov., Hymenobacter lapidarius sp. nov. and Hymenobacter glacialis sp. nov., isolated from Antarctic soil.</title>
        <authorList>
            <person name="Sedlacek I."/>
            <person name="Kralova S."/>
            <person name="Kyrova K."/>
            <person name="Maslanova I."/>
            <person name="Stankova E."/>
            <person name="Vrbovska V."/>
            <person name="Nemec M."/>
            <person name="Bartak M."/>
            <person name="Svec P."/>
            <person name="Busse H.-J."/>
            <person name="Pantucek R."/>
        </authorList>
    </citation>
    <scope>NUCLEOTIDE SEQUENCE [LARGE SCALE GENOMIC DNA]</scope>
    <source>
        <strain evidence="4 5">CCM 8648</strain>
    </source>
</reference>
<dbReference type="RefSeq" id="WP_070735487.1">
    <property type="nucleotide sequence ID" value="NZ_MDZC01000088.1"/>
</dbReference>
<dbReference type="CDD" id="cd04301">
    <property type="entry name" value="NAT_SF"/>
    <property type="match status" value="1"/>
</dbReference>
<gene>
    <name evidence="4" type="ORF">BEN48_17310</name>
</gene>
<dbReference type="PANTHER" id="PTHR43877">
    <property type="entry name" value="AMINOALKYLPHOSPHONATE N-ACETYLTRANSFERASE-RELATED-RELATED"/>
    <property type="match status" value="1"/>
</dbReference>
<dbReference type="Pfam" id="PF00583">
    <property type="entry name" value="Acetyltransf_1"/>
    <property type="match status" value="1"/>
</dbReference>
<dbReference type="OrthoDB" id="9800604at2"/>
<dbReference type="InterPro" id="IPR050832">
    <property type="entry name" value="Bact_Acetyltransf"/>
</dbReference>
<dbReference type="STRING" id="1908236.BEN48_17310"/>
<dbReference type="InterPro" id="IPR016181">
    <property type="entry name" value="Acyl_CoA_acyltransferase"/>
</dbReference>
<name>A0A1G1SX00_9BACT</name>
<keyword evidence="5" id="KW-1185">Reference proteome</keyword>
<accession>A0A1G1SX00</accession>
<evidence type="ECO:0000256" key="2">
    <source>
        <dbReference type="ARBA" id="ARBA00023315"/>
    </source>
</evidence>
<feature type="domain" description="N-acetyltransferase" evidence="3">
    <location>
        <begin position="10"/>
        <end position="175"/>
    </location>
</feature>
<dbReference type="GO" id="GO:0016747">
    <property type="term" value="F:acyltransferase activity, transferring groups other than amino-acyl groups"/>
    <property type="evidence" value="ECO:0007669"/>
    <property type="project" value="InterPro"/>
</dbReference>
<protein>
    <submittedName>
        <fullName evidence="4">GNAT family N-acetyltransferase</fullName>
    </submittedName>
</protein>
<sequence length="175" mass="19665">MTSDAPIAPPRIAPASLQDIPTIIQLAEATWEPTYRFIISREQIDYMYRVIYTPASLKRQMAEQHHSFLLAYVAGEPAGFASFSPLPAEDEAGTGYKLHKIYVLPTRQGQGLGVHLIEAVENAARQAGGTFLDLNVNRYNPAIAFYERRGFARQREVDVAIGPYFMNDYIMRKAL</sequence>
<dbReference type="PROSITE" id="PS51186">
    <property type="entry name" value="GNAT"/>
    <property type="match status" value="1"/>
</dbReference>
<keyword evidence="1" id="KW-0808">Transferase</keyword>
<evidence type="ECO:0000313" key="4">
    <source>
        <dbReference type="EMBL" id="OGX83153.1"/>
    </source>
</evidence>
<evidence type="ECO:0000256" key="1">
    <source>
        <dbReference type="ARBA" id="ARBA00022679"/>
    </source>
</evidence>
<evidence type="ECO:0000259" key="3">
    <source>
        <dbReference type="PROSITE" id="PS51186"/>
    </source>
</evidence>
<proteinExistence type="predicted"/>
<dbReference type="AlphaFoldDB" id="A0A1G1SX00"/>
<dbReference type="Gene3D" id="3.40.630.30">
    <property type="match status" value="1"/>
</dbReference>
<comment type="caution">
    <text evidence="4">The sequence shown here is derived from an EMBL/GenBank/DDBJ whole genome shotgun (WGS) entry which is preliminary data.</text>
</comment>